<evidence type="ECO:0000313" key="1">
    <source>
        <dbReference type="EMBL" id="CDX00840.1"/>
    </source>
</evidence>
<dbReference type="PATRIC" id="fig|49338.4.peg.1028"/>
<dbReference type="AlphaFoldDB" id="A0A098AXJ7"/>
<protein>
    <submittedName>
        <fullName evidence="1">Uncharacterized protein</fullName>
    </submittedName>
</protein>
<organism evidence="1">
    <name type="scientific">Desulfitobacterium hafniense</name>
    <name type="common">Desulfitobacterium frappieri</name>
    <dbReference type="NCBI Taxonomy" id="49338"/>
    <lineage>
        <taxon>Bacteria</taxon>
        <taxon>Bacillati</taxon>
        <taxon>Bacillota</taxon>
        <taxon>Clostridia</taxon>
        <taxon>Eubacteriales</taxon>
        <taxon>Desulfitobacteriaceae</taxon>
        <taxon>Desulfitobacterium</taxon>
    </lineage>
</organism>
<sequence length="106" mass="12588">MYEHLNESQYPGFVITERRLIGDGSLKKGILLFSLDGNTYFIYADSVNQKLTLRIDELPEWKLEVISPYADIDINDFLTHNNDRVLSYASQWIIWGEYPKEPRFRW</sequence>
<reference evidence="1" key="1">
    <citation type="submission" date="2014-07" db="EMBL/GenBank/DDBJ databases">
        <authorList>
            <person name="Hornung V.Bastian."/>
        </authorList>
    </citation>
    <scope>NUCLEOTIDE SEQUENCE</scope>
    <source>
        <strain evidence="1">PCE-S</strain>
    </source>
</reference>
<accession>A0A098AXJ7</accession>
<dbReference type="EMBL" id="LK996017">
    <property type="protein sequence ID" value="CDX00840.1"/>
    <property type="molecule type" value="Genomic_DNA"/>
</dbReference>
<proteinExistence type="predicted"/>
<name>A0A098AXJ7_DESHA</name>
<gene>
    <name evidence="1" type="ORF">DPCES_0953</name>
</gene>
<dbReference type="RefSeq" id="WP_208925366.1">
    <property type="nucleotide sequence ID" value="NZ_LK996017.1"/>
</dbReference>